<dbReference type="AlphaFoldDB" id="A0A087AG68"/>
<dbReference type="CDD" id="cd05827">
    <property type="entry name" value="Sortase_C"/>
    <property type="match status" value="1"/>
</dbReference>
<evidence type="ECO:0000256" key="3">
    <source>
        <dbReference type="SAM" id="MobiDB-lite"/>
    </source>
</evidence>
<keyword evidence="4" id="KW-0472">Membrane</keyword>
<keyword evidence="4" id="KW-1133">Transmembrane helix</keyword>
<keyword evidence="1" id="KW-0378">Hydrolase</keyword>
<evidence type="ECO:0000256" key="2">
    <source>
        <dbReference type="PIRSR" id="PIRSR605754-1"/>
    </source>
</evidence>
<dbReference type="InterPro" id="IPR005754">
    <property type="entry name" value="Sortase"/>
</dbReference>
<feature type="region of interest" description="Disordered" evidence="3">
    <location>
        <begin position="1"/>
        <end position="35"/>
    </location>
</feature>
<gene>
    <name evidence="5" type="ORF">BCHO_0927</name>
</gene>
<feature type="transmembrane region" description="Helical" evidence="4">
    <location>
        <begin position="60"/>
        <end position="82"/>
    </location>
</feature>
<feature type="active site" description="Acyl-thioester intermediate" evidence="2">
    <location>
        <position position="267"/>
    </location>
</feature>
<dbReference type="Proteomes" id="UP000028995">
    <property type="component" value="Unassembled WGS sequence"/>
</dbReference>
<evidence type="ECO:0000256" key="1">
    <source>
        <dbReference type="ARBA" id="ARBA00022801"/>
    </source>
</evidence>
<accession>A0A087AG68</accession>
<dbReference type="InterPro" id="IPR042002">
    <property type="entry name" value="Sortase_C"/>
</dbReference>
<sequence>MRNQHSANLESQTDGSIDASSLTSPAGSAQESTGGILMEEQTINATDNATTTTTTKKSNVGLNIMIVLFALVLLGGIGLLVYPTFANWWNTMHASRAVAGYVETVKDMSADQKKDLLAQAHAYNEQLNTLPDRWHLTDEQMDQYNKTLDVSGTGIMGYITIPKLEVRLPIYHGTEDTVLQIAGGHLAGSSLPVGGKDTHTAISGHTGLPSAKLFTGLDSLKEGDTFAFHILDDTYTYQVDQIRTVLPNEMRDLDFDPDQDYATLITCTPYGVNSHRLLVRGHRIPTPANADETPYDKADNQRTLIIAGIALAIVMFILWIIWLIVHRSRKRGRDAVTGAQVKHAGR</sequence>
<keyword evidence="4" id="KW-0812">Transmembrane</keyword>
<dbReference type="RefSeq" id="WP_237743027.1">
    <property type="nucleotide sequence ID" value="NZ_JGYU01000003.1"/>
</dbReference>
<protein>
    <submittedName>
        <fullName evidence="5">Sortase</fullName>
    </submittedName>
</protein>
<dbReference type="Pfam" id="PF04203">
    <property type="entry name" value="Sortase"/>
    <property type="match status" value="1"/>
</dbReference>
<feature type="compositionally biased region" description="Polar residues" evidence="3">
    <location>
        <begin position="1"/>
        <end position="33"/>
    </location>
</feature>
<keyword evidence="6" id="KW-1185">Reference proteome</keyword>
<evidence type="ECO:0000256" key="4">
    <source>
        <dbReference type="SAM" id="Phobius"/>
    </source>
</evidence>
<proteinExistence type="predicted"/>
<dbReference type="EMBL" id="JGYU01000003">
    <property type="protein sequence ID" value="KFI57768.1"/>
    <property type="molecule type" value="Genomic_DNA"/>
</dbReference>
<evidence type="ECO:0000313" key="5">
    <source>
        <dbReference type="EMBL" id="KFI57768.1"/>
    </source>
</evidence>
<evidence type="ECO:0000313" key="6">
    <source>
        <dbReference type="Proteomes" id="UP000028995"/>
    </source>
</evidence>
<feature type="transmembrane region" description="Helical" evidence="4">
    <location>
        <begin position="304"/>
        <end position="325"/>
    </location>
</feature>
<feature type="active site" description="Proton donor/acceptor" evidence="2">
    <location>
        <position position="205"/>
    </location>
</feature>
<dbReference type="GO" id="GO:0016787">
    <property type="term" value="F:hydrolase activity"/>
    <property type="evidence" value="ECO:0007669"/>
    <property type="project" value="UniProtKB-KW"/>
</dbReference>
<name>A0A087AG68_9BIFI</name>
<dbReference type="STRING" id="35760.BCHO_0927"/>
<comment type="caution">
    <text evidence="5">The sequence shown here is derived from an EMBL/GenBank/DDBJ whole genome shotgun (WGS) entry which is preliminary data.</text>
</comment>
<dbReference type="NCBIfam" id="NF033745">
    <property type="entry name" value="class_C_sortase"/>
    <property type="match status" value="1"/>
</dbReference>
<dbReference type="Gene3D" id="2.40.260.10">
    <property type="entry name" value="Sortase"/>
    <property type="match status" value="1"/>
</dbReference>
<reference evidence="5 6" key="1">
    <citation type="submission" date="2014-03" db="EMBL/GenBank/DDBJ databases">
        <title>Genomics of Bifidobacteria.</title>
        <authorList>
            <person name="Ventura M."/>
            <person name="Milani C."/>
            <person name="Lugli G.A."/>
        </authorList>
    </citation>
    <scope>NUCLEOTIDE SEQUENCE [LARGE SCALE GENOMIC DNA]</scope>
    <source>
        <strain evidence="5 6">LMG 10510</strain>
    </source>
</reference>
<dbReference type="eggNOG" id="COG3764">
    <property type="taxonomic scope" value="Bacteria"/>
</dbReference>
<organism evidence="5 6">
    <name type="scientific">Bifidobacterium choerinum</name>
    <dbReference type="NCBI Taxonomy" id="35760"/>
    <lineage>
        <taxon>Bacteria</taxon>
        <taxon>Bacillati</taxon>
        <taxon>Actinomycetota</taxon>
        <taxon>Actinomycetes</taxon>
        <taxon>Bifidobacteriales</taxon>
        <taxon>Bifidobacteriaceae</taxon>
        <taxon>Bifidobacterium</taxon>
    </lineage>
</organism>
<dbReference type="SUPFAM" id="SSF63817">
    <property type="entry name" value="Sortase"/>
    <property type="match status" value="1"/>
</dbReference>
<dbReference type="InterPro" id="IPR023365">
    <property type="entry name" value="Sortase_dom-sf"/>
</dbReference>
<dbReference type="NCBIfam" id="TIGR01076">
    <property type="entry name" value="sortase_fam"/>
    <property type="match status" value="1"/>
</dbReference>